<dbReference type="EMBL" id="HG807605">
    <property type="protein sequence ID" value="CDW60961.1"/>
    <property type="molecule type" value="Genomic_DNA"/>
</dbReference>
<dbReference type="Pfam" id="PF02171">
    <property type="entry name" value="Piwi"/>
    <property type="match status" value="1"/>
</dbReference>
<accession>A0A077ZKT4</accession>
<gene>
    <name evidence="2" type="ORF">TTRE_0000936901</name>
</gene>
<dbReference type="SUPFAM" id="SSF53098">
    <property type="entry name" value="Ribonuclease H-like"/>
    <property type="match status" value="1"/>
</dbReference>
<dbReference type="SMART" id="SM00950">
    <property type="entry name" value="Piwi"/>
    <property type="match status" value="1"/>
</dbReference>
<dbReference type="SUPFAM" id="SSF101690">
    <property type="entry name" value="PAZ domain"/>
    <property type="match status" value="1"/>
</dbReference>
<evidence type="ECO:0000313" key="2">
    <source>
        <dbReference type="EMBL" id="CDW60961.1"/>
    </source>
</evidence>
<keyword evidence="3" id="KW-1185">Reference proteome</keyword>
<dbReference type="PROSITE" id="PS50822">
    <property type="entry name" value="PIWI"/>
    <property type="match status" value="1"/>
</dbReference>
<dbReference type="InterPro" id="IPR036085">
    <property type="entry name" value="PAZ_dom_sf"/>
</dbReference>
<feature type="domain" description="Piwi" evidence="1">
    <location>
        <begin position="197"/>
        <end position="503"/>
    </location>
</feature>
<dbReference type="InterPro" id="IPR003165">
    <property type="entry name" value="Piwi"/>
</dbReference>
<dbReference type="STRING" id="36087.A0A077ZKT4"/>
<evidence type="ECO:0000259" key="1">
    <source>
        <dbReference type="PROSITE" id="PS50822"/>
    </source>
</evidence>
<dbReference type="CDD" id="cd04657">
    <property type="entry name" value="Piwi_ago-like"/>
    <property type="match status" value="1"/>
</dbReference>
<protein>
    <submittedName>
        <fullName evidence="2">Piwi domain containing protein</fullName>
    </submittedName>
</protein>
<dbReference type="OrthoDB" id="5971213at2759"/>
<reference evidence="2" key="1">
    <citation type="submission" date="2014-01" db="EMBL/GenBank/DDBJ databases">
        <authorList>
            <person name="Aslett M."/>
        </authorList>
    </citation>
    <scope>NUCLEOTIDE SEQUENCE</scope>
</reference>
<sequence>MPVLQAGSKSRSAYLPVEVCNVAQKQRYGAGRLSNYQRTLVIRQCAMDAPTRLQMCTEMMRWAELENDEFLKEFGLDIARTYVEVPGRVLPPLKLEYKRGSRSAVVEPSNGTWQMRDVQFFQGGDCLNFSAIAFGPPSSLGKVGEFCTTVAKVCNDLGMNMGRKADTLLTVYDITGFEKAVRRLLTEYKENNKVCLLLFVALSDAREYPEVKRVADVKFGIMTQCFMQRTLHDVVVKRSATTLTNLALTINMKMGGVNTRLLGDPFVKANLTDRDTLVLGVDVTHPPVADSDSPSVGVVVGNVDVYCAEYAASMRTQPKRLESVLYLKDEFLERIMAFANANNRRPGQIILFRDGVSEGEFRQVLRVELGALRSACRSLNEEYRPGITYVVVQKRHHARFMCKDESRAVGKGRNMPAGTVIDHRVTSADGYDFYLCSHTGIHGTSKPAKYNVLYDDNNFNADTMQAIAYYLCHIYGRCMRSVSIPAPVYFAHLACYRSRDHAYFLTGSSNASYGSRQQSEQRNVDFTRAITVHDNIRLSMYFI</sequence>
<dbReference type="InterPro" id="IPR032473">
    <property type="entry name" value="Argonaute_Mid_dom"/>
</dbReference>
<proteinExistence type="predicted"/>
<reference evidence="2" key="2">
    <citation type="submission" date="2014-03" db="EMBL/GenBank/DDBJ databases">
        <title>The whipworm genome and dual-species transcriptomics of an intimate host-pathogen interaction.</title>
        <authorList>
            <person name="Foth B.J."/>
            <person name="Tsai I.J."/>
            <person name="Reid A.J."/>
            <person name="Bancroft A.J."/>
            <person name="Nichol S."/>
            <person name="Tracey A."/>
            <person name="Holroyd N."/>
            <person name="Cotton J.A."/>
            <person name="Stanley E.J."/>
            <person name="Zarowiecki M."/>
            <person name="Liu J.Z."/>
            <person name="Huckvale T."/>
            <person name="Cooper P.J."/>
            <person name="Grencis R.K."/>
            <person name="Berriman M."/>
        </authorList>
    </citation>
    <scope>NUCLEOTIDE SEQUENCE [LARGE SCALE GENOMIC DNA]</scope>
</reference>
<evidence type="ECO:0000313" key="3">
    <source>
        <dbReference type="Proteomes" id="UP000030665"/>
    </source>
</evidence>
<name>A0A077ZKT4_TRITR</name>
<dbReference type="Gene3D" id="3.30.420.10">
    <property type="entry name" value="Ribonuclease H-like superfamily/Ribonuclease H"/>
    <property type="match status" value="1"/>
</dbReference>
<dbReference type="InterPro" id="IPR045246">
    <property type="entry name" value="Piwi_ago-like"/>
</dbReference>
<dbReference type="InterPro" id="IPR012337">
    <property type="entry name" value="RNaseH-like_sf"/>
</dbReference>
<dbReference type="Pfam" id="PF16487">
    <property type="entry name" value="ArgoMid"/>
    <property type="match status" value="1"/>
</dbReference>
<organism evidence="2 3">
    <name type="scientific">Trichuris trichiura</name>
    <name type="common">Whipworm</name>
    <name type="synonym">Trichocephalus trichiurus</name>
    <dbReference type="NCBI Taxonomy" id="36087"/>
    <lineage>
        <taxon>Eukaryota</taxon>
        <taxon>Metazoa</taxon>
        <taxon>Ecdysozoa</taxon>
        <taxon>Nematoda</taxon>
        <taxon>Enoplea</taxon>
        <taxon>Dorylaimia</taxon>
        <taxon>Trichinellida</taxon>
        <taxon>Trichuridae</taxon>
        <taxon>Trichuris</taxon>
    </lineage>
</organism>
<dbReference type="PANTHER" id="PTHR22891">
    <property type="entry name" value="EUKARYOTIC TRANSLATION INITIATION FACTOR 2C"/>
    <property type="match status" value="1"/>
</dbReference>
<dbReference type="Gene3D" id="3.40.50.2300">
    <property type="match status" value="1"/>
</dbReference>
<dbReference type="InterPro" id="IPR036397">
    <property type="entry name" value="RNaseH_sf"/>
</dbReference>
<dbReference type="GO" id="GO:0003676">
    <property type="term" value="F:nucleic acid binding"/>
    <property type="evidence" value="ECO:0007669"/>
    <property type="project" value="InterPro"/>
</dbReference>
<dbReference type="AlphaFoldDB" id="A0A077ZKT4"/>
<dbReference type="Proteomes" id="UP000030665">
    <property type="component" value="Unassembled WGS sequence"/>
</dbReference>